<protein>
    <recommendedName>
        <fullName evidence="4">Uracil-DNA glycosylase</fullName>
    </recommendedName>
</protein>
<comment type="caution">
    <text evidence="2">The sequence shown here is derived from an EMBL/GenBank/DDBJ whole genome shotgun (WGS) entry which is preliminary data.</text>
</comment>
<dbReference type="EMBL" id="JAJAUY010000023">
    <property type="protein sequence ID" value="MCB5179519.1"/>
    <property type="molecule type" value="Genomic_DNA"/>
</dbReference>
<gene>
    <name evidence="2" type="ORF">LG632_08980</name>
</gene>
<proteinExistence type="predicted"/>
<evidence type="ECO:0000313" key="2">
    <source>
        <dbReference type="EMBL" id="MCB5179519.1"/>
    </source>
</evidence>
<accession>A0ABS8B4I6</accession>
<name>A0ABS8B4I6_9ACTN</name>
<reference evidence="2 3" key="1">
    <citation type="submission" date="2021-10" db="EMBL/GenBank/DDBJ databases">
        <title>Streptomyces sp. strain SMC 277, a novel streptomycete isolated from soil.</title>
        <authorList>
            <person name="Chanama M."/>
        </authorList>
    </citation>
    <scope>NUCLEOTIDE SEQUENCE [LARGE SCALE GENOMIC DNA]</scope>
    <source>
        <strain evidence="2 3">SMC 277</strain>
    </source>
</reference>
<feature type="region of interest" description="Disordered" evidence="1">
    <location>
        <begin position="45"/>
        <end position="64"/>
    </location>
</feature>
<evidence type="ECO:0000313" key="3">
    <source>
        <dbReference type="Proteomes" id="UP001199054"/>
    </source>
</evidence>
<sequence>MSAQAAAAEVSPLEPTPVGRCQHCRLFAWQRERARDAGDAVTVANMNDQLRRHPHRRFSDWRAK</sequence>
<evidence type="ECO:0000256" key="1">
    <source>
        <dbReference type="SAM" id="MobiDB-lite"/>
    </source>
</evidence>
<organism evidence="2 3">
    <name type="scientific">Streptomyces antimicrobicus</name>
    <dbReference type="NCBI Taxonomy" id="2883108"/>
    <lineage>
        <taxon>Bacteria</taxon>
        <taxon>Bacillati</taxon>
        <taxon>Actinomycetota</taxon>
        <taxon>Actinomycetes</taxon>
        <taxon>Kitasatosporales</taxon>
        <taxon>Streptomycetaceae</taxon>
        <taxon>Streptomyces</taxon>
    </lineage>
</organism>
<dbReference type="Proteomes" id="UP001199054">
    <property type="component" value="Unassembled WGS sequence"/>
</dbReference>
<keyword evidence="3" id="KW-1185">Reference proteome</keyword>
<evidence type="ECO:0008006" key="4">
    <source>
        <dbReference type="Google" id="ProtNLM"/>
    </source>
</evidence>
<dbReference type="RefSeq" id="WP_226726350.1">
    <property type="nucleotide sequence ID" value="NZ_JAJAUY010000023.1"/>
</dbReference>